<evidence type="ECO:0000256" key="4">
    <source>
        <dbReference type="PROSITE-ProRule" id="PRU00042"/>
    </source>
</evidence>
<dbReference type="PROSITE" id="PS50157">
    <property type="entry name" value="ZINC_FINGER_C2H2_2"/>
    <property type="match status" value="1"/>
</dbReference>
<feature type="compositionally biased region" description="Basic residues" evidence="5">
    <location>
        <begin position="254"/>
        <end position="264"/>
    </location>
</feature>
<dbReference type="GO" id="GO:0000981">
    <property type="term" value="F:DNA-binding transcription factor activity, RNA polymerase II-specific"/>
    <property type="evidence" value="ECO:0007669"/>
    <property type="project" value="TreeGrafter"/>
</dbReference>
<organism evidence="7 8">
    <name type="scientific">Athelia psychrophila</name>
    <dbReference type="NCBI Taxonomy" id="1759441"/>
    <lineage>
        <taxon>Eukaryota</taxon>
        <taxon>Fungi</taxon>
        <taxon>Dikarya</taxon>
        <taxon>Basidiomycota</taxon>
        <taxon>Agaricomycotina</taxon>
        <taxon>Agaricomycetes</taxon>
        <taxon>Agaricomycetidae</taxon>
        <taxon>Atheliales</taxon>
        <taxon>Atheliaceae</taxon>
        <taxon>Athelia</taxon>
    </lineage>
</organism>
<evidence type="ECO:0000256" key="1">
    <source>
        <dbReference type="ARBA" id="ARBA00022723"/>
    </source>
</evidence>
<dbReference type="Gene3D" id="3.30.160.60">
    <property type="entry name" value="Classic Zinc Finger"/>
    <property type="match status" value="1"/>
</dbReference>
<keyword evidence="8" id="KW-1185">Reference proteome</keyword>
<evidence type="ECO:0000256" key="5">
    <source>
        <dbReference type="SAM" id="MobiDB-lite"/>
    </source>
</evidence>
<dbReference type="PANTHER" id="PTHR23235">
    <property type="entry name" value="KRUEPPEL-LIKE TRANSCRIPTION FACTOR"/>
    <property type="match status" value="1"/>
</dbReference>
<sequence>MDDFDYYLSQPMMDTHMPVPVCLDHNSLDLYSTIAAAYDAEQLNLFGKGMEHEFRYDCNNSAHLLPAPTQREFEERLGEICVDPRELSNSPPTSYIHVEHPLPVMQATSFKVDTGLPLPRELEISGHGYATMTTASPSSNPSDTTLYINDDSQEALKMSPSPSPPPASYSCIPAKLSRTSPLPSSSQPDDCDSSDDAEGETVNGSDDEGDEYVEVEAPTMLLRSRALRYSRRDAQSLKLLPLPPTSSQSASRARPTKSKGTKKGKAKEWLCPFDGCAKSCAVKGDLGRHLQSVDHAEKQFKCNPCGKTFTRPDSLNRHQLGRCKA</sequence>
<keyword evidence="1" id="KW-0479">Metal-binding</keyword>
<keyword evidence="3" id="KW-0862">Zinc</keyword>
<dbReference type="PANTHER" id="PTHR23235:SF120">
    <property type="entry name" value="KRUPPEL-LIKE FACTOR 15"/>
    <property type="match status" value="1"/>
</dbReference>
<evidence type="ECO:0000256" key="2">
    <source>
        <dbReference type="ARBA" id="ARBA00022771"/>
    </source>
</evidence>
<accession>A0A166M9L0</accession>
<dbReference type="FunFam" id="3.30.160.60:FF:000065">
    <property type="entry name" value="B-cell CLL/lymphoma 6, member B"/>
    <property type="match status" value="1"/>
</dbReference>
<dbReference type="EMBL" id="KV417530">
    <property type="protein sequence ID" value="KZP23774.1"/>
    <property type="molecule type" value="Genomic_DNA"/>
</dbReference>
<evidence type="ECO:0000259" key="6">
    <source>
        <dbReference type="PROSITE" id="PS50157"/>
    </source>
</evidence>
<dbReference type="Proteomes" id="UP000076532">
    <property type="component" value="Unassembled WGS sequence"/>
</dbReference>
<evidence type="ECO:0000313" key="8">
    <source>
        <dbReference type="Proteomes" id="UP000076532"/>
    </source>
</evidence>
<feature type="region of interest" description="Disordered" evidence="5">
    <location>
        <begin position="237"/>
        <end position="264"/>
    </location>
</feature>
<dbReference type="SUPFAM" id="SSF57667">
    <property type="entry name" value="beta-beta-alpha zinc fingers"/>
    <property type="match status" value="1"/>
</dbReference>
<proteinExistence type="predicted"/>
<dbReference type="InterPro" id="IPR013087">
    <property type="entry name" value="Znf_C2H2_type"/>
</dbReference>
<feature type="compositionally biased region" description="Low complexity" evidence="5">
    <location>
        <begin position="237"/>
        <end position="251"/>
    </location>
</feature>
<dbReference type="GO" id="GO:0000978">
    <property type="term" value="F:RNA polymerase II cis-regulatory region sequence-specific DNA binding"/>
    <property type="evidence" value="ECO:0007669"/>
    <property type="project" value="TreeGrafter"/>
</dbReference>
<dbReference type="InterPro" id="IPR036236">
    <property type="entry name" value="Znf_C2H2_sf"/>
</dbReference>
<dbReference type="SMART" id="SM00355">
    <property type="entry name" value="ZnF_C2H2"/>
    <property type="match status" value="2"/>
</dbReference>
<reference evidence="7 8" key="1">
    <citation type="journal article" date="2016" name="Mol. Biol. Evol.">
        <title>Comparative Genomics of Early-Diverging Mushroom-Forming Fungi Provides Insights into the Origins of Lignocellulose Decay Capabilities.</title>
        <authorList>
            <person name="Nagy L.G."/>
            <person name="Riley R."/>
            <person name="Tritt A."/>
            <person name="Adam C."/>
            <person name="Daum C."/>
            <person name="Floudas D."/>
            <person name="Sun H."/>
            <person name="Yadav J.S."/>
            <person name="Pangilinan J."/>
            <person name="Larsson K.H."/>
            <person name="Matsuura K."/>
            <person name="Barry K."/>
            <person name="Labutti K."/>
            <person name="Kuo R."/>
            <person name="Ohm R.A."/>
            <person name="Bhattacharya S.S."/>
            <person name="Shirouzu T."/>
            <person name="Yoshinaga Y."/>
            <person name="Martin F.M."/>
            <person name="Grigoriev I.V."/>
            <person name="Hibbett D.S."/>
        </authorList>
    </citation>
    <scope>NUCLEOTIDE SEQUENCE [LARGE SCALE GENOMIC DNA]</scope>
    <source>
        <strain evidence="7 8">CBS 109695</strain>
    </source>
</reference>
<protein>
    <recommendedName>
        <fullName evidence="6">C2H2-type domain-containing protein</fullName>
    </recommendedName>
</protein>
<dbReference type="Pfam" id="PF00096">
    <property type="entry name" value="zf-C2H2"/>
    <property type="match status" value="1"/>
</dbReference>
<feature type="compositionally biased region" description="Acidic residues" evidence="5">
    <location>
        <begin position="189"/>
        <end position="214"/>
    </location>
</feature>
<feature type="domain" description="C2H2-type" evidence="6">
    <location>
        <begin position="300"/>
        <end position="319"/>
    </location>
</feature>
<dbReference type="GO" id="GO:0008270">
    <property type="term" value="F:zinc ion binding"/>
    <property type="evidence" value="ECO:0007669"/>
    <property type="project" value="UniProtKB-KW"/>
</dbReference>
<name>A0A166M9L0_9AGAM</name>
<dbReference type="AlphaFoldDB" id="A0A166M9L0"/>
<feature type="region of interest" description="Disordered" evidence="5">
    <location>
        <begin position="155"/>
        <end position="217"/>
    </location>
</feature>
<dbReference type="OrthoDB" id="3061653at2759"/>
<keyword evidence="2 4" id="KW-0863">Zinc-finger</keyword>
<evidence type="ECO:0000256" key="3">
    <source>
        <dbReference type="ARBA" id="ARBA00022833"/>
    </source>
</evidence>
<gene>
    <name evidence="7" type="ORF">FIBSPDRAFT_1042628</name>
</gene>
<evidence type="ECO:0000313" key="7">
    <source>
        <dbReference type="EMBL" id="KZP23774.1"/>
    </source>
</evidence>